<dbReference type="PROSITE" id="PS51192">
    <property type="entry name" value="HELICASE_ATP_BIND_1"/>
    <property type="match status" value="1"/>
</dbReference>
<dbReference type="Pfam" id="PF00271">
    <property type="entry name" value="Helicase_C"/>
    <property type="match status" value="1"/>
</dbReference>
<dbReference type="Gene3D" id="3.40.50.300">
    <property type="entry name" value="P-loop containing nucleotide triphosphate hydrolases"/>
    <property type="match status" value="2"/>
</dbReference>
<sequence length="781" mass="87309">MTSLPIDPLKKRFLDHLSQSDLIVEADTGSGKSTRLPIWAAEQGRVLVVEPRRIACTSLAQFLAQQKGEQVGKNIGYSIKLENRCDENTQIVFATPGVALRWLSETGLADFTTIIVDEFHERRWDTDLLVALLKQRQSHRVVLTSATIEGEKLAKYVGAERLYAEGRNFDVAIAHRATDSRQLPDSRNLEQRIKQEVTALLDMEGDILVFLPGRKEIAQCQSMLSALDGVIVAPLHASVSDAQRDVALNVQTSKKVVLATNVAETSLTIPNISTVIDSGLERRTEQRNGKTTLSLKHISKASAKQRAGRAGRVMDGICVRLYGEHAALSEVTPPEMHREALTEAMLAAASCGVSLEALSFVDPLPEKSLQQAKSILLGMDAITANGLATEHGRRIYPLPIDALYADLVTRMPSKALQEAMVDLTAVLATPAALYRYSSNEEQLELLAQEEPFGCDAQLAIRLLRGEQLAGVNVDKDVLLEAQRLSAQMREAFELPQLEVASRYNRQQLIENIARLHPELVFVRRERRQEALANGEMEVMFGRNSRVKPSNQVALVLDTHSLPGRGVKQTLNLATFVMPTDLALIETLELGQWQQGDVVTVDELPYLEMQLIYAGRVVVTKREAALGEFALKPILEAVKANQYLPGFAKLRHQQIEHWKLYVALGLAEGAPQDLDVSFDSWFSEQLTMLELSEPSELELFSDSDFEFPGIPYWEYEDFAESYPFELSLGELNLDVEYISAKKLVYVVYRDGLRKTDPKRWELPKWAGWRVQYKKASRIVDVK</sequence>
<feature type="domain" description="Helicase C-terminal" evidence="6">
    <location>
        <begin position="192"/>
        <end position="359"/>
    </location>
</feature>
<reference evidence="8" key="1">
    <citation type="submission" date="2015-08" db="EMBL/GenBank/DDBJ databases">
        <title>Vibrio galatheae sp. nov., a novel member of the Vibrionaceae family isolated from the Solomon Islands.</title>
        <authorList>
            <person name="Giubergia S."/>
            <person name="Machado H."/>
            <person name="Mateiu R.V."/>
            <person name="Gram L."/>
        </authorList>
    </citation>
    <scope>NUCLEOTIDE SEQUENCE [LARGE SCALE GENOMIC DNA]</scope>
    <source>
        <strain evidence="8">DSM 19134</strain>
    </source>
</reference>
<dbReference type="SUPFAM" id="SSF52540">
    <property type="entry name" value="P-loop containing nucleoside triphosphate hydrolases"/>
    <property type="match status" value="1"/>
</dbReference>
<dbReference type="SMART" id="SM00487">
    <property type="entry name" value="DEXDc"/>
    <property type="match status" value="1"/>
</dbReference>
<evidence type="ECO:0000256" key="4">
    <source>
        <dbReference type="ARBA" id="ARBA00022840"/>
    </source>
</evidence>
<evidence type="ECO:0000256" key="2">
    <source>
        <dbReference type="ARBA" id="ARBA00022801"/>
    </source>
</evidence>
<keyword evidence="1" id="KW-0547">Nucleotide-binding</keyword>
<dbReference type="EMBL" id="LHPI01000004">
    <property type="protein sequence ID" value="KOO08279.1"/>
    <property type="molecule type" value="Genomic_DNA"/>
</dbReference>
<dbReference type="PANTHER" id="PTHR43519">
    <property type="entry name" value="ATP-DEPENDENT RNA HELICASE HRPB"/>
    <property type="match status" value="1"/>
</dbReference>
<dbReference type="SMART" id="SM00490">
    <property type="entry name" value="HELICc"/>
    <property type="match status" value="1"/>
</dbReference>
<keyword evidence="4" id="KW-0067">ATP-binding</keyword>
<dbReference type="PROSITE" id="PS51194">
    <property type="entry name" value="HELICASE_CTER"/>
    <property type="match status" value="1"/>
</dbReference>
<gene>
    <name evidence="7" type="ORF">AKJ31_07260</name>
</gene>
<dbReference type="RefSeq" id="WP_053408440.1">
    <property type="nucleotide sequence ID" value="NZ_LHPI01000004.1"/>
</dbReference>
<proteinExistence type="predicted"/>
<dbReference type="PANTHER" id="PTHR43519:SF1">
    <property type="entry name" value="ATP-DEPENDENT RNA HELICASE HRPB"/>
    <property type="match status" value="1"/>
</dbReference>
<accession>A0A0M0I1S7</accession>
<organism evidence="7 8">
    <name type="scientific">Vibrio hepatarius</name>
    <dbReference type="NCBI Taxonomy" id="171383"/>
    <lineage>
        <taxon>Bacteria</taxon>
        <taxon>Pseudomonadati</taxon>
        <taxon>Pseudomonadota</taxon>
        <taxon>Gammaproteobacteria</taxon>
        <taxon>Vibrionales</taxon>
        <taxon>Vibrionaceae</taxon>
        <taxon>Vibrio</taxon>
        <taxon>Vibrio oreintalis group</taxon>
    </lineage>
</organism>
<dbReference type="CDD" id="cd18791">
    <property type="entry name" value="SF2_C_RHA"/>
    <property type="match status" value="1"/>
</dbReference>
<name>A0A0M0I1S7_9VIBR</name>
<keyword evidence="3 7" id="KW-0347">Helicase</keyword>
<dbReference type="GO" id="GO:0003676">
    <property type="term" value="F:nucleic acid binding"/>
    <property type="evidence" value="ECO:0007669"/>
    <property type="project" value="InterPro"/>
</dbReference>
<evidence type="ECO:0000256" key="1">
    <source>
        <dbReference type="ARBA" id="ARBA00022741"/>
    </source>
</evidence>
<dbReference type="CDD" id="cd17917">
    <property type="entry name" value="DEXHc_RHA-like"/>
    <property type="match status" value="1"/>
</dbReference>
<dbReference type="InterPro" id="IPR001650">
    <property type="entry name" value="Helicase_C-like"/>
</dbReference>
<protein>
    <submittedName>
        <fullName evidence="7">DEAD/DEAH box helicase</fullName>
    </submittedName>
</protein>
<dbReference type="OrthoDB" id="9805617at2"/>
<dbReference type="AlphaFoldDB" id="A0A0M0I1S7"/>
<dbReference type="PATRIC" id="fig|171383.3.peg.1494"/>
<dbReference type="InterPro" id="IPR014001">
    <property type="entry name" value="Helicase_ATP-bd"/>
</dbReference>
<dbReference type="GO" id="GO:0005524">
    <property type="term" value="F:ATP binding"/>
    <property type="evidence" value="ECO:0007669"/>
    <property type="project" value="UniProtKB-KW"/>
</dbReference>
<dbReference type="Proteomes" id="UP000037530">
    <property type="component" value="Unassembled WGS sequence"/>
</dbReference>
<dbReference type="STRING" id="171383.AKJ31_07260"/>
<keyword evidence="8" id="KW-1185">Reference proteome</keyword>
<feature type="domain" description="Helicase ATP-binding" evidence="5">
    <location>
        <begin position="13"/>
        <end position="166"/>
    </location>
</feature>
<dbReference type="GO" id="GO:0016787">
    <property type="term" value="F:hydrolase activity"/>
    <property type="evidence" value="ECO:0007669"/>
    <property type="project" value="UniProtKB-KW"/>
</dbReference>
<evidence type="ECO:0000259" key="5">
    <source>
        <dbReference type="PROSITE" id="PS51192"/>
    </source>
</evidence>
<dbReference type="GO" id="GO:0004386">
    <property type="term" value="F:helicase activity"/>
    <property type="evidence" value="ECO:0007669"/>
    <property type="project" value="UniProtKB-KW"/>
</dbReference>
<dbReference type="InterPro" id="IPR027417">
    <property type="entry name" value="P-loop_NTPase"/>
</dbReference>
<dbReference type="InterPro" id="IPR011545">
    <property type="entry name" value="DEAD/DEAH_box_helicase_dom"/>
</dbReference>
<comment type="caution">
    <text evidence="7">The sequence shown here is derived from an EMBL/GenBank/DDBJ whole genome shotgun (WGS) entry which is preliminary data.</text>
</comment>
<evidence type="ECO:0000259" key="6">
    <source>
        <dbReference type="PROSITE" id="PS51194"/>
    </source>
</evidence>
<keyword evidence="2" id="KW-0378">Hydrolase</keyword>
<dbReference type="Pfam" id="PF00270">
    <property type="entry name" value="DEAD"/>
    <property type="match status" value="1"/>
</dbReference>
<evidence type="ECO:0000313" key="7">
    <source>
        <dbReference type="EMBL" id="KOO08279.1"/>
    </source>
</evidence>
<evidence type="ECO:0000256" key="3">
    <source>
        <dbReference type="ARBA" id="ARBA00022806"/>
    </source>
</evidence>
<evidence type="ECO:0000313" key="8">
    <source>
        <dbReference type="Proteomes" id="UP000037530"/>
    </source>
</evidence>